<keyword evidence="2" id="KW-1185">Reference proteome</keyword>
<organism evidence="1 2">
    <name type="scientific">Rhododendron molle</name>
    <name type="common">Chinese azalea</name>
    <name type="synonym">Azalea mollis</name>
    <dbReference type="NCBI Taxonomy" id="49168"/>
    <lineage>
        <taxon>Eukaryota</taxon>
        <taxon>Viridiplantae</taxon>
        <taxon>Streptophyta</taxon>
        <taxon>Embryophyta</taxon>
        <taxon>Tracheophyta</taxon>
        <taxon>Spermatophyta</taxon>
        <taxon>Magnoliopsida</taxon>
        <taxon>eudicotyledons</taxon>
        <taxon>Gunneridae</taxon>
        <taxon>Pentapetalae</taxon>
        <taxon>asterids</taxon>
        <taxon>Ericales</taxon>
        <taxon>Ericaceae</taxon>
        <taxon>Ericoideae</taxon>
        <taxon>Rhodoreae</taxon>
        <taxon>Rhododendron</taxon>
    </lineage>
</organism>
<evidence type="ECO:0000313" key="1">
    <source>
        <dbReference type="EMBL" id="KAI8535647.1"/>
    </source>
</evidence>
<name>A0ACC0M549_RHOML</name>
<protein>
    <submittedName>
        <fullName evidence="1">Uncharacterized protein</fullName>
    </submittedName>
</protein>
<gene>
    <name evidence="1" type="ORF">RHMOL_Rhmol10G0190200</name>
</gene>
<sequence length="160" mass="17359">MTGLSPYLAPPSRILGPDPSLRTLLQTTIRTMRLPNFQAGLFPIRSPLLGKSLFSGLLTTSSAANHPRRRNPNTSPDHSIDRSDGRDSAIANGDPPIGARCLDDVLTPQQGGIPLRERPMRHRGRIFEQQQAYLSAKGGAASKGFNTNASSRKFFEGIVP</sequence>
<proteinExistence type="predicted"/>
<accession>A0ACC0M549</accession>
<comment type="caution">
    <text evidence="1">The sequence shown here is derived from an EMBL/GenBank/DDBJ whole genome shotgun (WGS) entry which is preliminary data.</text>
</comment>
<reference evidence="1" key="1">
    <citation type="submission" date="2022-02" db="EMBL/GenBank/DDBJ databases">
        <title>Plant Genome Project.</title>
        <authorList>
            <person name="Zhang R.-G."/>
        </authorList>
    </citation>
    <scope>NUCLEOTIDE SEQUENCE</scope>
    <source>
        <strain evidence="1">AT1</strain>
    </source>
</reference>
<evidence type="ECO:0000313" key="2">
    <source>
        <dbReference type="Proteomes" id="UP001062846"/>
    </source>
</evidence>
<dbReference type="EMBL" id="CM046397">
    <property type="protein sequence ID" value="KAI8535647.1"/>
    <property type="molecule type" value="Genomic_DNA"/>
</dbReference>
<dbReference type="Proteomes" id="UP001062846">
    <property type="component" value="Chromosome 10"/>
</dbReference>